<feature type="domain" description="BHLH" evidence="9">
    <location>
        <begin position="40"/>
        <end position="93"/>
    </location>
</feature>
<dbReference type="InterPro" id="IPR013655">
    <property type="entry name" value="PAS_fold_3"/>
</dbReference>
<dbReference type="Gene3D" id="3.30.450.20">
    <property type="entry name" value="PAS domain"/>
    <property type="match status" value="3"/>
</dbReference>
<evidence type="ECO:0000313" key="11">
    <source>
        <dbReference type="RefSeq" id="XP_017889134.2"/>
    </source>
</evidence>
<dbReference type="SUPFAM" id="SSF55785">
    <property type="entry name" value="PYP-like sensor domain (PAS domain)"/>
    <property type="match status" value="3"/>
</dbReference>
<dbReference type="SUPFAM" id="SSF47459">
    <property type="entry name" value="HLH, helix-loop-helix DNA-binding domain"/>
    <property type="match status" value="1"/>
</dbReference>
<protein>
    <submittedName>
        <fullName evidence="11">Chromatin modification-related protein eaf-1</fullName>
    </submittedName>
</protein>
<dbReference type="CTD" id="41612"/>
<proteinExistence type="predicted"/>
<organism evidence="10 11">
    <name type="scientific">Ceratina calcarata</name>
    <dbReference type="NCBI Taxonomy" id="156304"/>
    <lineage>
        <taxon>Eukaryota</taxon>
        <taxon>Metazoa</taxon>
        <taxon>Ecdysozoa</taxon>
        <taxon>Arthropoda</taxon>
        <taxon>Hexapoda</taxon>
        <taxon>Insecta</taxon>
        <taxon>Pterygota</taxon>
        <taxon>Neoptera</taxon>
        <taxon>Endopterygota</taxon>
        <taxon>Hymenoptera</taxon>
        <taxon>Apocrita</taxon>
        <taxon>Aculeata</taxon>
        <taxon>Apoidea</taxon>
        <taxon>Anthophila</taxon>
        <taxon>Apidae</taxon>
        <taxon>Ceratina</taxon>
        <taxon>Zadontomerus</taxon>
    </lineage>
</organism>
<dbReference type="Pfam" id="PF23171">
    <property type="entry name" value="bHLH_HIF1A"/>
    <property type="match status" value="1"/>
</dbReference>
<gene>
    <name evidence="11" type="primary">LOC108630370</name>
</gene>
<feature type="compositionally biased region" description="Low complexity" evidence="7">
    <location>
        <begin position="559"/>
        <end position="584"/>
    </location>
</feature>
<dbReference type="GO" id="GO:0000977">
    <property type="term" value="F:RNA polymerase II transcription regulatory region sequence-specific DNA binding"/>
    <property type="evidence" value="ECO:0007669"/>
    <property type="project" value="TreeGrafter"/>
</dbReference>
<feature type="region of interest" description="Disordered" evidence="7">
    <location>
        <begin position="515"/>
        <end position="588"/>
    </location>
</feature>
<dbReference type="Pfam" id="PF00989">
    <property type="entry name" value="PAS"/>
    <property type="match status" value="1"/>
</dbReference>
<dbReference type="PANTHER" id="PTHR23043">
    <property type="entry name" value="HYPOXIA-INDUCIBLE FACTOR 1 ALPHA"/>
    <property type="match status" value="1"/>
</dbReference>
<dbReference type="GeneID" id="108630370"/>
<dbReference type="GO" id="GO:0046983">
    <property type="term" value="F:protein dimerization activity"/>
    <property type="evidence" value="ECO:0007669"/>
    <property type="project" value="InterPro"/>
</dbReference>
<dbReference type="RefSeq" id="XP_017889134.2">
    <property type="nucleotide sequence ID" value="XM_018033645.2"/>
</dbReference>
<keyword evidence="6" id="KW-0539">Nucleus</keyword>
<keyword evidence="10" id="KW-1185">Reference proteome</keyword>
<feature type="region of interest" description="Disordered" evidence="7">
    <location>
        <begin position="404"/>
        <end position="449"/>
    </location>
</feature>
<dbReference type="InterPro" id="IPR035965">
    <property type="entry name" value="PAS-like_dom_sf"/>
</dbReference>
<feature type="compositionally biased region" description="Low complexity" evidence="7">
    <location>
        <begin position="1"/>
        <end position="32"/>
    </location>
</feature>
<evidence type="ECO:0000256" key="3">
    <source>
        <dbReference type="ARBA" id="ARBA00023015"/>
    </source>
</evidence>
<feature type="compositionally biased region" description="Low complexity" evidence="7">
    <location>
        <begin position="792"/>
        <end position="803"/>
    </location>
</feature>
<dbReference type="KEGG" id="ccal:108630370"/>
<keyword evidence="3" id="KW-0805">Transcription regulation</keyword>
<feature type="domain" description="PAS" evidence="8">
    <location>
        <begin position="283"/>
        <end position="339"/>
    </location>
</feature>
<dbReference type="AlphaFoldDB" id="A0AAJ7JAY1"/>
<keyword evidence="4" id="KW-0238">DNA-binding</keyword>
<dbReference type="PROSITE" id="PS50888">
    <property type="entry name" value="BHLH"/>
    <property type="match status" value="1"/>
</dbReference>
<dbReference type="SMART" id="SM00353">
    <property type="entry name" value="HLH"/>
    <property type="match status" value="1"/>
</dbReference>
<dbReference type="SMART" id="SM00086">
    <property type="entry name" value="PAC"/>
    <property type="match status" value="2"/>
</dbReference>
<dbReference type="InterPro" id="IPR011598">
    <property type="entry name" value="bHLH_dom"/>
</dbReference>
<dbReference type="Gene3D" id="4.10.280.10">
    <property type="entry name" value="Helix-loop-helix DNA-binding domain"/>
    <property type="match status" value="1"/>
</dbReference>
<evidence type="ECO:0000256" key="2">
    <source>
        <dbReference type="ARBA" id="ARBA00022737"/>
    </source>
</evidence>
<evidence type="ECO:0000256" key="1">
    <source>
        <dbReference type="ARBA" id="ARBA00004123"/>
    </source>
</evidence>
<dbReference type="PANTHER" id="PTHR23043:SF36">
    <property type="entry name" value="PROTEIN SINGLE-MINDED"/>
    <property type="match status" value="1"/>
</dbReference>
<feature type="compositionally biased region" description="Low complexity" evidence="7">
    <location>
        <begin position="515"/>
        <end position="529"/>
    </location>
</feature>
<comment type="subcellular location">
    <subcellularLocation>
        <location evidence="1">Nucleus</location>
    </subcellularLocation>
</comment>
<feature type="compositionally biased region" description="Pro residues" evidence="7">
    <location>
        <begin position="541"/>
        <end position="558"/>
    </location>
</feature>
<dbReference type="PROSITE" id="PS50112">
    <property type="entry name" value="PAS"/>
    <property type="match status" value="2"/>
</dbReference>
<feature type="region of interest" description="Disordered" evidence="7">
    <location>
        <begin position="903"/>
        <end position="976"/>
    </location>
</feature>
<feature type="domain" description="PAS" evidence="8">
    <location>
        <begin position="118"/>
        <end position="182"/>
    </location>
</feature>
<evidence type="ECO:0000256" key="5">
    <source>
        <dbReference type="ARBA" id="ARBA00023163"/>
    </source>
</evidence>
<dbReference type="FunFam" id="3.30.450.20:FF:000047">
    <property type="entry name" value="SIM bHLH transcription factor 2"/>
    <property type="match status" value="1"/>
</dbReference>
<dbReference type="SMART" id="SM00091">
    <property type="entry name" value="PAS"/>
    <property type="match status" value="2"/>
</dbReference>
<sequence>MGLFQDNNSSSSDTLDMSSHNHYSLNSNSISNTSVPQEGVTKEKSKKAARIRRDRENHEFGELAKLLPVPSALTAQMDKASVIRLTSSYLKMRALFPHGLGEEWGASQPGNISLQIALKEVTSYILQALDGFVFVLAPDGKIMYISETASVHLGMAQVELTGNSIFEYILDQDHLEMSSVLELPQSPADLPIPPANARGEIELERIFILRMKCNLAKRCAGLVSEGYKVIHCSGYLRCIVEGPVEYDDGASGHRIRKVGLLAVGHSLPGRCLTEVKLYQNMFMFRASEDLKLIFVDMNVSQLTGYNPSDLIERTLYHYVHGCDIEQLRQSHIKLLCKGQVITRYYRFLMKSGGWVWMQSYVTVVRNSRSSRPFCIVSVNYVLSKAEHTDLQFICEPKSYCSNSSNPPSTVSGSSNKLDSHSPSSPAYRSRSKEPPDNDYANGANYPRPEYVDLTNQNQYLSPSYQPQNVNSSQEDSLKYNSEYPFYQYGEMHQDPLTMVPQQEAQHAHLLHHANSPSNMQQQSPQNAQQKHQHSPHLLDHPTPPASLPQPQPQQPPPQQQQQHSPQSSQQNRPYSTSSSSCSSTDAMDNHLPSPLSVYSVPHGYQPYYHHYMSDSAPSNLNEVGGVIMYPNCGLNNENHNVPANAGTSSNVQHYESPYPPHLSHYNSNNNPAKHSYQESTPAGYTSVIVDSQQYSPSSVQGLIHYQHHYEAHQQFVLYLFIVLCKGQVITRYYRFLMKSGGWVWMQSYVTVVRNSRSSRPFCIVSVNYVLSKAEHTDLQFICEPKSYCSNSSNPPSTVSGSSNKLDSHSPSSPAYRSRSKEPPDNDYANGANYPRPEYVDLTNQNQYLSPSYQPQNVNSSQEDSLKYNSEYPFYQYGEMHQDPLTMVPQQEAQHAHLLHHANSPSNMQQQSPQNAQQKHQHSPHLLDHPTPPASLPQPQPQQPPPQQQQQHSPQSSQQNRPYSTSSSSCSSTDAMDNHLPSPLSVYSVPHGYQPYYHHYMSDSAPSNLNEVGGVIMYPNCGLNNENHNVPANAGTSSNVQHYESPYPPHLSHYNSNNNPAKHSYQESTPAGYTSVIVDSQQYSPSSVQGLIHYQHHYEAHQQFVH</sequence>
<evidence type="ECO:0000259" key="8">
    <source>
        <dbReference type="PROSITE" id="PS50112"/>
    </source>
</evidence>
<keyword evidence="5" id="KW-0804">Transcription</keyword>
<evidence type="ECO:0000256" key="6">
    <source>
        <dbReference type="ARBA" id="ARBA00023242"/>
    </source>
</evidence>
<feature type="region of interest" description="Disordered" evidence="7">
    <location>
        <begin position="792"/>
        <end position="837"/>
    </location>
</feature>
<keyword evidence="2" id="KW-0677">Repeat</keyword>
<dbReference type="InterPro" id="IPR036638">
    <property type="entry name" value="HLH_DNA-bd_sf"/>
</dbReference>
<dbReference type="InterPro" id="IPR001610">
    <property type="entry name" value="PAC"/>
</dbReference>
<dbReference type="GO" id="GO:0000981">
    <property type="term" value="F:DNA-binding transcription factor activity, RNA polymerase II-specific"/>
    <property type="evidence" value="ECO:0007669"/>
    <property type="project" value="TreeGrafter"/>
</dbReference>
<feature type="compositionally biased region" description="Low complexity" evidence="7">
    <location>
        <begin position="404"/>
        <end position="415"/>
    </location>
</feature>
<dbReference type="Proteomes" id="UP000694925">
    <property type="component" value="Unplaced"/>
</dbReference>
<evidence type="ECO:0000259" key="9">
    <source>
        <dbReference type="PROSITE" id="PS50888"/>
    </source>
</evidence>
<accession>A0AAJ7JAY1</accession>
<evidence type="ECO:0000256" key="7">
    <source>
        <dbReference type="SAM" id="MobiDB-lite"/>
    </source>
</evidence>
<dbReference type="Pfam" id="PF08447">
    <property type="entry name" value="PAS_3"/>
    <property type="match status" value="2"/>
</dbReference>
<feature type="compositionally biased region" description="Pro residues" evidence="7">
    <location>
        <begin position="929"/>
        <end position="946"/>
    </location>
</feature>
<feature type="region of interest" description="Disordered" evidence="7">
    <location>
        <begin position="1"/>
        <end position="54"/>
    </location>
</feature>
<reference evidence="11" key="1">
    <citation type="submission" date="2025-08" db="UniProtKB">
        <authorList>
            <consortium name="RefSeq"/>
        </authorList>
    </citation>
    <scope>IDENTIFICATION</scope>
    <source>
        <tissue evidence="11">Whole body</tissue>
    </source>
</reference>
<dbReference type="GO" id="GO:0045944">
    <property type="term" value="P:positive regulation of transcription by RNA polymerase II"/>
    <property type="evidence" value="ECO:0007669"/>
    <property type="project" value="UniProtKB-ARBA"/>
</dbReference>
<evidence type="ECO:0000313" key="10">
    <source>
        <dbReference type="Proteomes" id="UP000694925"/>
    </source>
</evidence>
<feature type="compositionally biased region" description="Low complexity" evidence="7">
    <location>
        <begin position="947"/>
        <end position="972"/>
    </location>
</feature>
<dbReference type="GO" id="GO:0005634">
    <property type="term" value="C:nucleus"/>
    <property type="evidence" value="ECO:0007669"/>
    <property type="project" value="UniProtKB-SubCell"/>
</dbReference>
<dbReference type="CDD" id="cd00130">
    <property type="entry name" value="PAS"/>
    <property type="match status" value="3"/>
</dbReference>
<feature type="compositionally biased region" description="Low complexity" evidence="7">
    <location>
        <begin position="903"/>
        <end position="917"/>
    </location>
</feature>
<name>A0AAJ7JAY1_9HYME</name>
<evidence type="ECO:0000256" key="4">
    <source>
        <dbReference type="ARBA" id="ARBA00023125"/>
    </source>
</evidence>
<dbReference type="NCBIfam" id="TIGR00229">
    <property type="entry name" value="sensory_box"/>
    <property type="match status" value="1"/>
</dbReference>
<dbReference type="InterPro" id="IPR000014">
    <property type="entry name" value="PAS"/>
</dbReference>
<dbReference type="InterPro" id="IPR013767">
    <property type="entry name" value="PAS_fold"/>
</dbReference>